<dbReference type="EMBL" id="CACTIH010003672">
    <property type="protein sequence ID" value="CAA2981450.1"/>
    <property type="molecule type" value="Genomic_DNA"/>
</dbReference>
<evidence type="ECO:0000313" key="1">
    <source>
        <dbReference type="EMBL" id="CAA2981450.1"/>
    </source>
</evidence>
<keyword evidence="2" id="KW-1185">Reference proteome</keyword>
<proteinExistence type="predicted"/>
<dbReference type="Gramene" id="OE9D001153T1">
    <property type="protein sequence ID" value="OE9D001153C1"/>
    <property type="gene ID" value="OE9D001153"/>
</dbReference>
<dbReference type="Proteomes" id="UP000594638">
    <property type="component" value="Unassembled WGS sequence"/>
</dbReference>
<dbReference type="OrthoDB" id="415015at2759"/>
<evidence type="ECO:0000313" key="2">
    <source>
        <dbReference type="Proteomes" id="UP000594638"/>
    </source>
</evidence>
<organism evidence="1 2">
    <name type="scientific">Olea europaea subsp. europaea</name>
    <dbReference type="NCBI Taxonomy" id="158383"/>
    <lineage>
        <taxon>Eukaryota</taxon>
        <taxon>Viridiplantae</taxon>
        <taxon>Streptophyta</taxon>
        <taxon>Embryophyta</taxon>
        <taxon>Tracheophyta</taxon>
        <taxon>Spermatophyta</taxon>
        <taxon>Magnoliopsida</taxon>
        <taxon>eudicotyledons</taxon>
        <taxon>Gunneridae</taxon>
        <taxon>Pentapetalae</taxon>
        <taxon>asterids</taxon>
        <taxon>lamiids</taxon>
        <taxon>Lamiales</taxon>
        <taxon>Oleaceae</taxon>
        <taxon>Oleeae</taxon>
        <taxon>Olea</taxon>
    </lineage>
</organism>
<protein>
    <submittedName>
        <fullName evidence="1">Nucleolar GTP-binding 1 isoform X2</fullName>
    </submittedName>
</protein>
<accession>A0A8S0RQT7</accession>
<name>A0A8S0RQT7_OLEEU</name>
<feature type="non-terminal residue" evidence="1">
    <location>
        <position position="1"/>
    </location>
</feature>
<gene>
    <name evidence="1" type="ORF">OLEA9_D001153</name>
</gene>
<dbReference type="PANTHER" id="PTHR45759">
    <property type="entry name" value="NUCLEOLAR GTP-BINDING PROTEIN 1"/>
    <property type="match status" value="1"/>
</dbReference>
<reference evidence="1 2" key="1">
    <citation type="submission" date="2019-12" db="EMBL/GenBank/DDBJ databases">
        <authorList>
            <person name="Alioto T."/>
            <person name="Alioto T."/>
            <person name="Gomez Garrido J."/>
        </authorList>
    </citation>
    <scope>NUCLEOTIDE SEQUENCE [LARGE SCALE GENOMIC DNA]</scope>
</reference>
<dbReference type="AlphaFoldDB" id="A0A8S0RQT7"/>
<comment type="caution">
    <text evidence="1">The sequence shown here is derived from an EMBL/GenBank/DDBJ whole genome shotgun (WGS) entry which is preliminary data.</text>
</comment>
<sequence length="87" mass="9697">MYIPAKYLNDSWQSLTKRETEERLSEGTKIIKELFSREGEVVDALLNVAKTLRAMLVVDLEMPTLCLVGAPNVGKSIFGPSTINREA</sequence>